<dbReference type="InterPro" id="IPR002410">
    <property type="entry name" value="Peptidase_S33"/>
</dbReference>
<evidence type="ECO:0000256" key="1">
    <source>
        <dbReference type="ARBA" id="ARBA00001585"/>
    </source>
</evidence>
<organism evidence="11 12">
    <name type="scientific">Eubacterium limosum</name>
    <dbReference type="NCBI Taxonomy" id="1736"/>
    <lineage>
        <taxon>Bacteria</taxon>
        <taxon>Bacillati</taxon>
        <taxon>Bacillota</taxon>
        <taxon>Clostridia</taxon>
        <taxon>Eubacteriales</taxon>
        <taxon>Eubacteriaceae</taxon>
        <taxon>Eubacterium</taxon>
    </lineage>
</organism>
<dbReference type="PANTHER" id="PTHR43722">
    <property type="entry name" value="PROLINE IMINOPEPTIDASE"/>
    <property type="match status" value="1"/>
</dbReference>
<dbReference type="Proteomes" id="UP000192391">
    <property type="component" value="Chromosome"/>
</dbReference>
<dbReference type="InterPro" id="IPR005944">
    <property type="entry name" value="Pro_iminopeptidase"/>
</dbReference>
<dbReference type="Pfam" id="PF00561">
    <property type="entry name" value="Abhydrolase_1"/>
    <property type="match status" value="1"/>
</dbReference>
<keyword evidence="6" id="KW-0963">Cytoplasm</keyword>
<comment type="subcellular location">
    <subcellularLocation>
        <location evidence="2">Cytoplasm</location>
    </subcellularLocation>
</comment>
<evidence type="ECO:0000256" key="8">
    <source>
        <dbReference type="ARBA" id="ARBA00022801"/>
    </source>
</evidence>
<evidence type="ECO:0000256" key="7">
    <source>
        <dbReference type="ARBA" id="ARBA00022670"/>
    </source>
</evidence>
<evidence type="ECO:0000256" key="3">
    <source>
        <dbReference type="ARBA" id="ARBA00010088"/>
    </source>
</evidence>
<accession>A0AAC9W3M2</accession>
<gene>
    <name evidence="11" type="ORF">B2M23_12050</name>
</gene>
<protein>
    <recommendedName>
        <fullName evidence="4">prolyl aminopeptidase</fullName>
        <ecNumber evidence="4">3.4.11.5</ecNumber>
    </recommendedName>
    <alternativeName>
        <fullName evidence="9">Prolyl aminopeptidase</fullName>
    </alternativeName>
</protein>
<evidence type="ECO:0000256" key="5">
    <source>
        <dbReference type="ARBA" id="ARBA00022438"/>
    </source>
</evidence>
<evidence type="ECO:0000256" key="2">
    <source>
        <dbReference type="ARBA" id="ARBA00004496"/>
    </source>
</evidence>
<keyword evidence="7" id="KW-0645">Protease</keyword>
<dbReference type="EMBL" id="CP019962">
    <property type="protein sequence ID" value="ARD66237.1"/>
    <property type="molecule type" value="Genomic_DNA"/>
</dbReference>
<evidence type="ECO:0000256" key="4">
    <source>
        <dbReference type="ARBA" id="ARBA00012568"/>
    </source>
</evidence>
<dbReference type="SUPFAM" id="SSF53474">
    <property type="entry name" value="alpha/beta-Hydrolases"/>
    <property type="match status" value="1"/>
</dbReference>
<evidence type="ECO:0000313" key="12">
    <source>
        <dbReference type="Proteomes" id="UP000192391"/>
    </source>
</evidence>
<dbReference type="PANTHER" id="PTHR43722:SF1">
    <property type="entry name" value="PROLINE IMINOPEPTIDASE"/>
    <property type="match status" value="1"/>
</dbReference>
<dbReference type="EC" id="3.4.11.5" evidence="4"/>
<dbReference type="Gene3D" id="3.40.50.1820">
    <property type="entry name" value="alpha/beta hydrolase"/>
    <property type="match status" value="1"/>
</dbReference>
<evidence type="ECO:0000256" key="9">
    <source>
        <dbReference type="ARBA" id="ARBA00029605"/>
    </source>
</evidence>
<dbReference type="RefSeq" id="WP_038352170.1">
    <property type="nucleotide sequence ID" value="NZ_CP019962.1"/>
</dbReference>
<dbReference type="InterPro" id="IPR000073">
    <property type="entry name" value="AB_hydrolase_1"/>
</dbReference>
<comment type="similarity">
    <text evidence="3">Belongs to the peptidase S33 family.</text>
</comment>
<keyword evidence="5" id="KW-0031">Aminopeptidase</keyword>
<keyword evidence="8" id="KW-0378">Hydrolase</keyword>
<dbReference type="GO" id="GO:0006508">
    <property type="term" value="P:proteolysis"/>
    <property type="evidence" value="ECO:0007669"/>
    <property type="project" value="UniProtKB-KW"/>
</dbReference>
<name>A0AAC9W3M2_EUBLI</name>
<dbReference type="GO" id="GO:0005737">
    <property type="term" value="C:cytoplasm"/>
    <property type="evidence" value="ECO:0007669"/>
    <property type="project" value="UniProtKB-SubCell"/>
</dbReference>
<evidence type="ECO:0000313" key="11">
    <source>
        <dbReference type="EMBL" id="ARD66237.1"/>
    </source>
</evidence>
<sequence length="355" mass="40237">MKIILFTFIALVILLTLTIIIGKIINTQKYKIRSETSVQKSTFVPIGGIEQYLQIRGQDRANPVILVLHGGPGSNMAYYSYGWQAALEQTYTIVHWDQRGCGNTYYRNQAAEKPTLDLLLSDLDELVDYIRSDFNQEKIILMGHSWGTFLGAIYSGEHPEKTAAYLSVSQMLDFRKSEQVSAQEAIRLADFTGRAQDAQKINEMLENILVCQKFGLPEATVFLKLRQLKEKYLPPQYSGRMGSLRLFSPYMTFSDLKWMVSFKRLIETNSALYSALLSEGQVSLYDRTLKYKIPVIMVAGNLDWTTPYSMTADYYNAVSAPAKELITIENTGHIPFADRPEEFSEAVLKALGRVL</sequence>
<comment type="catalytic activity">
    <reaction evidence="1">
        <text>Release of N-terminal proline from a peptide.</text>
        <dbReference type="EC" id="3.4.11.5"/>
    </reaction>
</comment>
<evidence type="ECO:0000259" key="10">
    <source>
        <dbReference type="Pfam" id="PF00561"/>
    </source>
</evidence>
<proteinExistence type="inferred from homology"/>
<dbReference type="GO" id="GO:0004177">
    <property type="term" value="F:aminopeptidase activity"/>
    <property type="evidence" value="ECO:0007669"/>
    <property type="project" value="UniProtKB-KW"/>
</dbReference>
<dbReference type="AlphaFoldDB" id="A0AAC9W3M2"/>
<evidence type="ECO:0000256" key="6">
    <source>
        <dbReference type="ARBA" id="ARBA00022490"/>
    </source>
</evidence>
<feature type="domain" description="AB hydrolase-1" evidence="10">
    <location>
        <begin position="63"/>
        <end position="340"/>
    </location>
</feature>
<reference evidence="12" key="1">
    <citation type="journal article" date="2017" name="Sci. Rep.">
        <title>Determination of the Genome and Primary Transcriptome of Syngas Fermenting Eubacterium limosum ATCC 8486.</title>
        <authorList>
            <person name="Song Y."/>
            <person name="Shin J."/>
            <person name="Jeong Y."/>
            <person name="Jin S."/>
            <person name="Lee J.K."/>
            <person name="Kim D.R."/>
            <person name="Kim S.C."/>
            <person name="Cho S."/>
            <person name="Cho B.K."/>
        </authorList>
    </citation>
    <scope>NUCLEOTIDE SEQUENCE [LARGE SCALE GENOMIC DNA]</scope>
    <source>
        <strain evidence="12">ATCC 8486</strain>
    </source>
</reference>
<dbReference type="InterPro" id="IPR029058">
    <property type="entry name" value="AB_hydrolase_fold"/>
</dbReference>
<dbReference type="KEGG" id="elim:B2M23_12050"/>
<dbReference type="PRINTS" id="PR00793">
    <property type="entry name" value="PROAMNOPTASE"/>
</dbReference>